<dbReference type="Gene3D" id="3.40.718.10">
    <property type="entry name" value="Isopropylmalate Dehydrogenase"/>
    <property type="match status" value="1"/>
</dbReference>
<evidence type="ECO:0000256" key="9">
    <source>
        <dbReference type="PIRNR" id="PIRNR009407"/>
    </source>
</evidence>
<keyword evidence="4 12" id="KW-0460">Magnesium</keyword>
<dbReference type="PANTHER" id="PTHR36999">
    <property type="entry name" value="ISOCITRATE DEHYDROGENASE [NADP]"/>
    <property type="match status" value="1"/>
</dbReference>
<evidence type="ECO:0000256" key="10">
    <source>
        <dbReference type="PIRSR" id="PIRSR009407-1"/>
    </source>
</evidence>
<evidence type="ECO:0000256" key="3">
    <source>
        <dbReference type="ARBA" id="ARBA00022723"/>
    </source>
</evidence>
<keyword evidence="5 9" id="KW-0521">NADP</keyword>
<dbReference type="EMBL" id="FOBI01000020">
    <property type="protein sequence ID" value="SEL74480.1"/>
    <property type="molecule type" value="Genomic_DNA"/>
</dbReference>
<proteinExistence type="inferred from homology"/>
<comment type="similarity">
    <text evidence="8 9">Belongs to the monomeric-type IDH family.</text>
</comment>
<evidence type="ECO:0000256" key="11">
    <source>
        <dbReference type="PIRSR" id="PIRSR009407-2"/>
    </source>
</evidence>
<sequence>MTTDTSKIIYTITDEAPALATYSFLPIVKTFTASSAIDVETRDISLAGRILANFPKYLTAEQRIDDALAELGELAKTPEANIIKLPNISASIPQLQAAIKELQAKGYNLPDYPEEPQNEAEESIKLTYAKVLGSAVNPVLREGNSDRRAPSSVKQYARNNPHSMGAWSPTTKSHVASMPAGDFYGSEKSVTIDGATNVKIEFVSENGQVTLLKEHLALLDKEIIDASVMSKKALVEFFETETEKAKAQDVLLSLHLKATMMKVSDPIMFGHAVKVFYRDVFTKHATTFEQLGVDANNGIGDVYTKIARLSADKKAEIEADIQAVYATRPELAMVDSDKGITNLHVPSDVIIDASMPAALRASGMMWGPDGKQKETKFMIPDRNYAGVFAAVVDYCREHGAFDPRTMGTVPNVGLMAQKAEEYGSHDKTFTMTGAGTVRVVDDNGTTLLAHTVNEGDIWRMCQAKDAPIQDWVKLAVTRAKASNTPAIFWLDENRGHDAEMIKKVNTYLADHDTSGLDIQIMAPVKACEYTLARVAKGEDTISVTGNVLRDYLTDLFPILELGTSAKMLSIVPLMNGGGLFETGAGGSAPKHVQQFEKENHLRWDSLGEFLALAASLEHLSVSVGNPKAKVLADTLDQATAKFLQENKSPSRRVGELDNRGSHFYLAMYWAQALAEQSDDEELKSSFVAVAQALTKQEEKIVAELNDAQGTSMDINGYYFADANLADKAMRPSETFNTILSNLL</sequence>
<protein>
    <recommendedName>
        <fullName evidence="9">Isocitrate dehydrogenase [NADP]</fullName>
        <ecNumber evidence="9">1.1.1.42</ecNumber>
    </recommendedName>
    <alternativeName>
        <fullName evidence="9">Oxalosuccinate decarboxylase</fullName>
    </alternativeName>
</protein>
<accession>A0A1H7SPA8</accession>
<dbReference type="GO" id="GO:0004450">
    <property type="term" value="F:isocitrate dehydrogenase (NADP+) activity"/>
    <property type="evidence" value="ECO:0007669"/>
    <property type="project" value="UniProtKB-EC"/>
</dbReference>
<feature type="binding site" evidence="13">
    <location>
        <position position="591"/>
    </location>
    <ligand>
        <name>NADP(+)</name>
        <dbReference type="ChEBI" id="CHEBI:58349"/>
    </ligand>
</feature>
<dbReference type="PANTHER" id="PTHR36999:SF1">
    <property type="entry name" value="ISOCITRATE DEHYDROGENASE (NADP(+))"/>
    <property type="match status" value="1"/>
</dbReference>
<feature type="binding site" evidence="13">
    <location>
        <begin position="586"/>
        <end position="587"/>
    </location>
    <ligand>
        <name>NADP(+)</name>
        <dbReference type="ChEBI" id="CHEBI:58349"/>
    </ligand>
</feature>
<dbReference type="RefSeq" id="WP_085285877.1">
    <property type="nucleotide sequence ID" value="NZ_FOBI01000020.1"/>
</dbReference>
<feature type="binding site" evidence="13">
    <location>
        <begin position="84"/>
        <end position="89"/>
    </location>
    <ligand>
        <name>NADP(+)</name>
        <dbReference type="ChEBI" id="CHEBI:58349"/>
    </ligand>
</feature>
<dbReference type="Pfam" id="PF03971">
    <property type="entry name" value="IDH"/>
    <property type="match status" value="1"/>
</dbReference>
<dbReference type="EC" id="1.1.1.42" evidence="9"/>
<dbReference type="GO" id="GO:0006099">
    <property type="term" value="P:tricarboxylic acid cycle"/>
    <property type="evidence" value="ECO:0007669"/>
    <property type="project" value="UniProtKB-KW"/>
</dbReference>
<evidence type="ECO:0000256" key="4">
    <source>
        <dbReference type="ARBA" id="ARBA00022842"/>
    </source>
</evidence>
<reference evidence="15" key="1">
    <citation type="submission" date="2016-10" db="EMBL/GenBank/DDBJ databases">
        <authorList>
            <person name="Varghese N."/>
            <person name="Submissions S."/>
        </authorList>
    </citation>
    <scope>NUCLEOTIDE SEQUENCE [LARGE SCALE GENOMIC DNA]</scope>
    <source>
        <strain evidence="15">CGMCC 1.9127</strain>
    </source>
</reference>
<feature type="site" description="Critical for catalysis" evidence="10">
    <location>
        <position position="422"/>
    </location>
</feature>
<evidence type="ECO:0000256" key="13">
    <source>
        <dbReference type="PIRSR" id="PIRSR009407-4"/>
    </source>
</evidence>
<feature type="binding site" evidence="13">
    <location>
        <begin position="602"/>
        <end position="604"/>
    </location>
    <ligand>
        <name>NADP(+)</name>
        <dbReference type="ChEBI" id="CHEBI:58349"/>
    </ligand>
</feature>
<feature type="binding site" evidence="11">
    <location>
        <begin position="134"/>
        <end position="141"/>
    </location>
    <ligand>
        <name>substrate</name>
    </ligand>
</feature>
<evidence type="ECO:0000256" key="5">
    <source>
        <dbReference type="ARBA" id="ARBA00022857"/>
    </source>
</evidence>
<evidence type="ECO:0000256" key="6">
    <source>
        <dbReference type="ARBA" id="ARBA00023002"/>
    </source>
</evidence>
<dbReference type="STRING" id="641665.GCA_002104455_01575"/>
<dbReference type="NCBIfam" id="TIGR00178">
    <property type="entry name" value="monomer_idh"/>
    <property type="match status" value="1"/>
</dbReference>
<feature type="binding site" evidence="13">
    <location>
        <position position="651"/>
    </location>
    <ligand>
        <name>NADP(+)</name>
        <dbReference type="ChEBI" id="CHEBI:58349"/>
    </ligand>
</feature>
<dbReference type="Proteomes" id="UP000199297">
    <property type="component" value="Unassembled WGS sequence"/>
</dbReference>
<organism evidence="14 15">
    <name type="scientific">Colwellia chukchiensis</name>
    <dbReference type="NCBI Taxonomy" id="641665"/>
    <lineage>
        <taxon>Bacteria</taxon>
        <taxon>Pseudomonadati</taxon>
        <taxon>Pseudomonadota</taxon>
        <taxon>Gammaproteobacteria</taxon>
        <taxon>Alteromonadales</taxon>
        <taxon>Colwelliaceae</taxon>
        <taxon>Colwellia</taxon>
    </lineage>
</organism>
<feature type="binding site" evidence="12">
    <location>
        <position position="550"/>
    </location>
    <ligand>
        <name>Mg(2+)</name>
        <dbReference type="ChEBI" id="CHEBI:18420"/>
    </ligand>
</feature>
<evidence type="ECO:0000313" key="14">
    <source>
        <dbReference type="EMBL" id="SEL74480.1"/>
    </source>
</evidence>
<name>A0A1H7SPA8_9GAMM</name>
<comment type="catalytic activity">
    <reaction evidence="7 9">
        <text>D-threo-isocitrate + NADP(+) = 2-oxoglutarate + CO2 + NADPH</text>
        <dbReference type="Rhea" id="RHEA:19629"/>
        <dbReference type="ChEBI" id="CHEBI:15562"/>
        <dbReference type="ChEBI" id="CHEBI:16526"/>
        <dbReference type="ChEBI" id="CHEBI:16810"/>
        <dbReference type="ChEBI" id="CHEBI:57783"/>
        <dbReference type="ChEBI" id="CHEBI:58349"/>
        <dbReference type="EC" id="1.1.1.42"/>
    </reaction>
</comment>
<gene>
    <name evidence="14" type="ORF">SAMN05216262_12011</name>
</gene>
<feature type="binding site" evidence="11">
    <location>
        <position position="549"/>
    </location>
    <ligand>
        <name>D-threo-isocitrate</name>
        <dbReference type="ChEBI" id="CHEBI:15562"/>
    </ligand>
</feature>
<keyword evidence="1 9" id="KW-0329">Glyoxylate bypass</keyword>
<evidence type="ECO:0000256" key="7">
    <source>
        <dbReference type="ARBA" id="ARBA00023554"/>
    </source>
</evidence>
<evidence type="ECO:0000256" key="1">
    <source>
        <dbReference type="ARBA" id="ARBA00022435"/>
    </source>
</evidence>
<comment type="cofactor">
    <cofactor evidence="12">
        <name>Mg(2+)</name>
        <dbReference type="ChEBI" id="CHEBI:18420"/>
    </cofactor>
    <cofactor evidence="12">
        <name>Mn(2+)</name>
        <dbReference type="ChEBI" id="CHEBI:29035"/>
    </cofactor>
    <text evidence="12">Binds 1 Mg(2+) or Mn(2+) ion per subunit.</text>
</comment>
<keyword evidence="6 9" id="KW-0560">Oxidoreductase</keyword>
<dbReference type="OrthoDB" id="9807643at2"/>
<feature type="binding site" evidence="13">
    <location>
        <position position="137"/>
    </location>
    <ligand>
        <name>NADP(+)</name>
        <dbReference type="ChEBI" id="CHEBI:58349"/>
    </ligand>
</feature>
<feature type="binding site" evidence="12">
    <location>
        <position position="554"/>
    </location>
    <ligand>
        <name>Mg(2+)</name>
        <dbReference type="ChEBI" id="CHEBI:18420"/>
    </ligand>
</feature>
<dbReference type="GO" id="GO:0046872">
    <property type="term" value="F:metal ion binding"/>
    <property type="evidence" value="ECO:0007669"/>
    <property type="project" value="UniProtKB-KW"/>
</dbReference>
<feature type="binding site" evidence="11">
    <location>
        <position position="147"/>
    </location>
    <ligand>
        <name>D-threo-isocitrate</name>
        <dbReference type="ChEBI" id="CHEBI:15562"/>
    </ligand>
</feature>
<dbReference type="InterPro" id="IPR004436">
    <property type="entry name" value="Isocitrate_DH_NADP_mono"/>
</dbReference>
<evidence type="ECO:0000256" key="2">
    <source>
        <dbReference type="ARBA" id="ARBA00022532"/>
    </source>
</evidence>
<dbReference type="AlphaFoldDB" id="A0A1H7SPA8"/>
<feature type="binding site" evidence="12">
    <location>
        <position position="352"/>
    </location>
    <ligand>
        <name>Mg(2+)</name>
        <dbReference type="ChEBI" id="CHEBI:18420"/>
    </ligand>
</feature>
<dbReference type="GO" id="GO:0006097">
    <property type="term" value="P:glyoxylate cycle"/>
    <property type="evidence" value="ECO:0007669"/>
    <property type="project" value="UniProtKB-KW"/>
</dbReference>
<dbReference type="PIRSF" id="PIRSF009407">
    <property type="entry name" value="IDH_monmr"/>
    <property type="match status" value="1"/>
</dbReference>
<evidence type="ECO:0000313" key="15">
    <source>
        <dbReference type="Proteomes" id="UP000199297"/>
    </source>
</evidence>
<feature type="site" description="Critical for catalysis" evidence="10">
    <location>
        <position position="257"/>
    </location>
</feature>
<keyword evidence="2 9" id="KW-0816">Tricarboxylic acid cycle</keyword>
<dbReference type="SUPFAM" id="SSF53659">
    <property type="entry name" value="Isocitrate/Isopropylmalate dehydrogenase-like"/>
    <property type="match status" value="1"/>
</dbReference>
<evidence type="ECO:0000256" key="8">
    <source>
        <dbReference type="ARBA" id="ARBA00046318"/>
    </source>
</evidence>
<evidence type="ECO:0000256" key="12">
    <source>
        <dbReference type="PIRSR" id="PIRSR009407-3"/>
    </source>
</evidence>
<keyword evidence="15" id="KW-1185">Reference proteome</keyword>
<keyword evidence="3 12" id="KW-0479">Metal-binding</keyword>